<evidence type="ECO:0000259" key="21">
    <source>
        <dbReference type="PROSITE" id="PS50262"/>
    </source>
</evidence>
<dbReference type="GO" id="GO:0006935">
    <property type="term" value="P:chemotaxis"/>
    <property type="evidence" value="ECO:0007669"/>
    <property type="project" value="UniProtKB-KW"/>
</dbReference>
<evidence type="ECO:0000313" key="23">
    <source>
        <dbReference type="RefSeq" id="XP_012888204.1"/>
    </source>
</evidence>
<dbReference type="GO" id="GO:0006954">
    <property type="term" value="P:inflammatory response"/>
    <property type="evidence" value="ECO:0007669"/>
    <property type="project" value="TreeGrafter"/>
</dbReference>
<dbReference type="KEGG" id="dord:105998120"/>
<keyword evidence="5" id="KW-0145">Chemotaxis</keyword>
<dbReference type="SUPFAM" id="SSF81321">
    <property type="entry name" value="Family A G protein-coupled receptor-like"/>
    <property type="match status" value="1"/>
</dbReference>
<dbReference type="GO" id="GO:0004878">
    <property type="term" value="F:complement component C5a receptor activity"/>
    <property type="evidence" value="ECO:0007669"/>
    <property type="project" value="TreeGrafter"/>
</dbReference>
<dbReference type="PRINTS" id="PR00426">
    <property type="entry name" value="C5ANPHYLTXNR"/>
</dbReference>
<feature type="domain" description="G-protein coupled receptors family 1 profile" evidence="21">
    <location>
        <begin position="64"/>
        <end position="317"/>
    </location>
</feature>
<evidence type="ECO:0000313" key="24">
    <source>
        <dbReference type="RefSeq" id="XP_012888205.1"/>
    </source>
</evidence>
<feature type="transmembrane region" description="Helical" evidence="20">
    <location>
        <begin position="48"/>
        <end position="71"/>
    </location>
</feature>
<dbReference type="STRING" id="10020.ENSDORP00000025919"/>
<dbReference type="InterPro" id="IPR000826">
    <property type="entry name" value="Formyl_rcpt-rel"/>
</dbReference>
<organism evidence="22 24">
    <name type="scientific">Dipodomys ordii</name>
    <name type="common">Ord's kangaroo rat</name>
    <dbReference type="NCBI Taxonomy" id="10020"/>
    <lineage>
        <taxon>Eukaryota</taxon>
        <taxon>Metazoa</taxon>
        <taxon>Chordata</taxon>
        <taxon>Craniata</taxon>
        <taxon>Vertebrata</taxon>
        <taxon>Euteleostomi</taxon>
        <taxon>Mammalia</taxon>
        <taxon>Eutheria</taxon>
        <taxon>Euarchontoglires</taxon>
        <taxon>Glires</taxon>
        <taxon>Rodentia</taxon>
        <taxon>Castorimorpha</taxon>
        <taxon>Heteromyidae</taxon>
        <taxon>Dipodomyinae</taxon>
        <taxon>Dipodomys</taxon>
    </lineage>
</organism>
<evidence type="ECO:0000256" key="14">
    <source>
        <dbReference type="ARBA" id="ARBA00023224"/>
    </source>
</evidence>
<evidence type="ECO:0000256" key="11">
    <source>
        <dbReference type="ARBA" id="ARBA00023136"/>
    </source>
</evidence>
<evidence type="ECO:0000256" key="13">
    <source>
        <dbReference type="ARBA" id="ARBA00023170"/>
    </source>
</evidence>
<name>A0A1S3GHM3_DIPOR</name>
<dbReference type="PROSITE" id="PS50262">
    <property type="entry name" value="G_PROTEIN_RECEP_F1_2"/>
    <property type="match status" value="1"/>
</dbReference>
<keyword evidence="8 19" id="KW-0812">Transmembrane</keyword>
<evidence type="ECO:0000256" key="10">
    <source>
        <dbReference type="ARBA" id="ARBA00023040"/>
    </source>
</evidence>
<dbReference type="GO" id="GO:0007204">
    <property type="term" value="P:positive regulation of cytosolic calcium ion concentration"/>
    <property type="evidence" value="ECO:0007669"/>
    <property type="project" value="TreeGrafter"/>
</dbReference>
<dbReference type="Gene3D" id="1.20.1070.10">
    <property type="entry name" value="Rhodopsin 7-helix transmembrane proteins"/>
    <property type="match status" value="1"/>
</dbReference>
<evidence type="ECO:0000256" key="5">
    <source>
        <dbReference type="ARBA" id="ARBA00022500"/>
    </source>
</evidence>
<feature type="transmembrane region" description="Helical" evidence="20">
    <location>
        <begin position="224"/>
        <end position="248"/>
    </location>
</feature>
<evidence type="ECO:0000256" key="15">
    <source>
        <dbReference type="ARBA" id="ARBA00023329"/>
    </source>
</evidence>
<accession>A0A1S3GHM3</accession>
<keyword evidence="13 19" id="KW-0675">Receptor</keyword>
<evidence type="ECO:0000256" key="7">
    <source>
        <dbReference type="ARBA" id="ARBA00022641"/>
    </source>
</evidence>
<proteinExistence type="inferred from homology"/>
<evidence type="ECO:0000256" key="2">
    <source>
        <dbReference type="ARBA" id="ARBA00004651"/>
    </source>
</evidence>
<gene>
    <name evidence="23 24" type="primary">C5ar1</name>
</gene>
<keyword evidence="12" id="KW-1015">Disulfide bond</keyword>
<feature type="transmembrane region" description="Helical" evidence="20">
    <location>
        <begin position="126"/>
        <end position="147"/>
    </location>
</feature>
<dbReference type="GO" id="GO:0031410">
    <property type="term" value="C:cytoplasmic vesicle"/>
    <property type="evidence" value="ECO:0007669"/>
    <property type="project" value="UniProtKB-SubCell"/>
</dbReference>
<feature type="transmembrane region" description="Helical" evidence="20">
    <location>
        <begin position="83"/>
        <end position="106"/>
    </location>
</feature>
<keyword evidence="22" id="KW-1185">Reference proteome</keyword>
<keyword evidence="14 19" id="KW-0807">Transducer</keyword>
<evidence type="ECO:0000256" key="3">
    <source>
        <dbReference type="ARBA" id="ARBA00016344"/>
    </source>
</evidence>
<comment type="subcellular location">
    <subcellularLocation>
        <location evidence="2">Cell membrane</location>
        <topology evidence="2">Multi-pass membrane protein</topology>
    </subcellularLocation>
    <subcellularLocation>
        <location evidence="1">Cytoplasmic vesicle</location>
    </subcellularLocation>
</comment>
<dbReference type="AlphaFoldDB" id="A0A1S3GHM3"/>
<evidence type="ECO:0000256" key="4">
    <source>
        <dbReference type="ARBA" id="ARBA00022475"/>
    </source>
</evidence>
<dbReference type="PANTHER" id="PTHR24225">
    <property type="entry name" value="CHEMOTACTIC RECEPTOR"/>
    <property type="match status" value="1"/>
</dbReference>
<feature type="transmembrane region" description="Helical" evidence="20">
    <location>
        <begin position="305"/>
        <end position="326"/>
    </location>
</feature>
<keyword evidence="9 20" id="KW-1133">Transmembrane helix</keyword>
<evidence type="ECO:0000256" key="1">
    <source>
        <dbReference type="ARBA" id="ARBA00004541"/>
    </source>
</evidence>
<dbReference type="GeneID" id="105998120"/>
<dbReference type="GO" id="GO:0005886">
    <property type="term" value="C:plasma membrane"/>
    <property type="evidence" value="ECO:0007669"/>
    <property type="project" value="UniProtKB-SubCell"/>
</dbReference>
<keyword evidence="7" id="KW-0765">Sulfation</keyword>
<keyword evidence="11 20" id="KW-0472">Membrane</keyword>
<evidence type="ECO:0000256" key="19">
    <source>
        <dbReference type="RuleBase" id="RU000688"/>
    </source>
</evidence>
<dbReference type="RefSeq" id="XP_012888204.1">
    <property type="nucleotide sequence ID" value="XM_013032750.1"/>
</dbReference>
<dbReference type="GO" id="GO:0007200">
    <property type="term" value="P:phospholipase C-activating G protein-coupled receptor signaling pathway"/>
    <property type="evidence" value="ECO:0007669"/>
    <property type="project" value="TreeGrafter"/>
</dbReference>
<keyword evidence="10 19" id="KW-0297">G-protein coupled receptor</keyword>
<dbReference type="InterPro" id="IPR002234">
    <property type="entry name" value="Anphylx_rcpt_C3a/C5a1-2"/>
</dbReference>
<evidence type="ECO:0000256" key="16">
    <source>
        <dbReference type="ARBA" id="ARBA00025736"/>
    </source>
</evidence>
<keyword evidence="6" id="KW-0597">Phosphoprotein</keyword>
<reference evidence="23 24" key="1">
    <citation type="submission" date="2025-04" db="UniProtKB">
        <authorList>
            <consortium name="RefSeq"/>
        </authorList>
    </citation>
    <scope>IDENTIFICATION</scope>
    <source>
        <tissue evidence="23 24">Kidney</tissue>
    </source>
</reference>
<evidence type="ECO:0000256" key="20">
    <source>
        <dbReference type="SAM" id="Phobius"/>
    </source>
</evidence>
<evidence type="ECO:0000256" key="18">
    <source>
        <dbReference type="ARBA" id="ARBA00045990"/>
    </source>
</evidence>
<comment type="function">
    <text evidence="18">Receptor for the chemotactic and inflammatory peptide anaphylatoxin C5a. The ligand interacts with at least two sites on the receptor: a high-affinity site on the extracellular N-terminus, and a second site in the transmembrane region which activates downstream signaling events. Receptor activation stimulates chemotaxis, granule enzyme release, intracellular calcium release and superoxide anion production.</text>
</comment>
<keyword evidence="15" id="KW-0968">Cytoplasmic vesicle</keyword>
<comment type="similarity">
    <text evidence="19">Belongs to the G-protein coupled receptor 1 family.</text>
</comment>
<feature type="transmembrane region" description="Helical" evidence="20">
    <location>
        <begin position="168"/>
        <end position="189"/>
    </location>
</feature>
<evidence type="ECO:0000256" key="6">
    <source>
        <dbReference type="ARBA" id="ARBA00022553"/>
    </source>
</evidence>
<feature type="transmembrane region" description="Helical" evidence="20">
    <location>
        <begin position="260"/>
        <end position="285"/>
    </location>
</feature>
<evidence type="ECO:0000256" key="17">
    <source>
        <dbReference type="ARBA" id="ARBA00033421"/>
    </source>
</evidence>
<comment type="similarity">
    <text evidence="16">Belongs to the chemokine-like receptor (CMKLR) family.</text>
</comment>
<dbReference type="CTD" id="728"/>
<evidence type="ECO:0000256" key="9">
    <source>
        <dbReference type="ARBA" id="ARBA00022989"/>
    </source>
</evidence>
<dbReference type="FunFam" id="1.20.1070.10:FF:000034">
    <property type="entry name" value="G-protein coupled receptor 1"/>
    <property type="match status" value="1"/>
</dbReference>
<dbReference type="GO" id="GO:0004930">
    <property type="term" value="F:G protein-coupled receptor activity"/>
    <property type="evidence" value="ECO:0007669"/>
    <property type="project" value="UniProtKB-KW"/>
</dbReference>
<dbReference type="InterPro" id="IPR017452">
    <property type="entry name" value="GPCR_Rhodpsn_7TM"/>
</dbReference>
<protein>
    <recommendedName>
        <fullName evidence="3">C5a anaphylatoxin chemotactic receptor 1</fullName>
    </recommendedName>
    <alternativeName>
        <fullName evidence="17">C5a anaphylatoxin chemotactic receptor</fullName>
    </alternativeName>
</protein>
<dbReference type="PRINTS" id="PR00237">
    <property type="entry name" value="GPCRRHODOPSN"/>
</dbReference>
<evidence type="ECO:0000313" key="22">
    <source>
        <dbReference type="Proteomes" id="UP000081671"/>
    </source>
</evidence>
<keyword evidence="4" id="KW-1003">Cell membrane</keyword>
<dbReference type="PRINTS" id="PR01104">
    <property type="entry name" value="ANPHYLATOXNR"/>
</dbReference>
<evidence type="ECO:0000256" key="12">
    <source>
        <dbReference type="ARBA" id="ARBA00023157"/>
    </source>
</evidence>
<dbReference type="Pfam" id="PF00001">
    <property type="entry name" value="7tm_1"/>
    <property type="match status" value="1"/>
</dbReference>
<dbReference type="PANTHER" id="PTHR24225:SF29">
    <property type="entry name" value="C5A ANAPHYLATOXIN CHEMOTACTIC RECEPTOR 1"/>
    <property type="match status" value="1"/>
</dbReference>
<sequence>MANENFKNNDYDYPDYSDYSNYSNYSRGTWDPNVRVDGTSTHHYPADILALIIYTLVFLVGVPGNALVIWVTAFDLRRLVNAIWFFNLAVADLTSCLALPVLFATIVNKGVWPFKDSAFEDASCHILPSLILLNMYASILLLVTISADRFLLVFNPIWCQNFRRASRAWMACAVAWGLAFLMSIPSFLYRKIHRDPFSDRSVVCGVDYMEGGIVKERTVAILRLLLGFVLPLIVLTICYTFLLLRTWSRKATRSPKTLKVVVAVVTSFFVLWLPYQVSGLILGWLNPLSPYFNQVSKLDSLCISIAYVNCCVNPIIYVVAGWDFLFRLRKSLHTVLRNVLTEESLARDKSCTRSTLDTLSQKTSAV</sequence>
<dbReference type="OrthoDB" id="9835842at2759"/>
<dbReference type="InterPro" id="IPR000276">
    <property type="entry name" value="GPCR_Rhodpsn"/>
</dbReference>
<dbReference type="RefSeq" id="XP_012888205.1">
    <property type="nucleotide sequence ID" value="XM_013032751.1"/>
</dbReference>
<evidence type="ECO:0000256" key="8">
    <source>
        <dbReference type="ARBA" id="ARBA00022692"/>
    </source>
</evidence>
<dbReference type="PROSITE" id="PS00237">
    <property type="entry name" value="G_PROTEIN_RECEP_F1_1"/>
    <property type="match status" value="1"/>
</dbReference>
<dbReference type="Proteomes" id="UP000081671">
    <property type="component" value="Unplaced"/>
</dbReference>